<dbReference type="InterPro" id="IPR013783">
    <property type="entry name" value="Ig-like_fold"/>
</dbReference>
<evidence type="ECO:0000259" key="1">
    <source>
        <dbReference type="Pfam" id="PF09118"/>
    </source>
</evidence>
<dbReference type="Proteomes" id="UP001603857">
    <property type="component" value="Unassembled WGS sequence"/>
</dbReference>
<protein>
    <recommendedName>
        <fullName evidence="1">Galactose oxidase-like Early set domain-containing protein</fullName>
    </recommendedName>
</protein>
<proteinExistence type="predicted"/>
<evidence type="ECO:0000313" key="3">
    <source>
        <dbReference type="Proteomes" id="UP001603857"/>
    </source>
</evidence>
<dbReference type="PANTHER" id="PTHR32208">
    <property type="entry name" value="SECRETED PROTEIN-RELATED"/>
    <property type="match status" value="1"/>
</dbReference>
<sequence>MNQRLVVLKTFIVTSSGGVYRAVSKAPSFREVAPPGYYLLFVVHRRVPGKGMWVHIN</sequence>
<organism evidence="2 3">
    <name type="scientific">Flemingia macrophylla</name>
    <dbReference type="NCBI Taxonomy" id="520843"/>
    <lineage>
        <taxon>Eukaryota</taxon>
        <taxon>Viridiplantae</taxon>
        <taxon>Streptophyta</taxon>
        <taxon>Embryophyta</taxon>
        <taxon>Tracheophyta</taxon>
        <taxon>Spermatophyta</taxon>
        <taxon>Magnoliopsida</taxon>
        <taxon>eudicotyledons</taxon>
        <taxon>Gunneridae</taxon>
        <taxon>Pentapetalae</taxon>
        <taxon>rosids</taxon>
        <taxon>fabids</taxon>
        <taxon>Fabales</taxon>
        <taxon>Fabaceae</taxon>
        <taxon>Papilionoideae</taxon>
        <taxon>50 kb inversion clade</taxon>
        <taxon>NPAAA clade</taxon>
        <taxon>indigoferoid/millettioid clade</taxon>
        <taxon>Phaseoleae</taxon>
        <taxon>Flemingia</taxon>
    </lineage>
</organism>
<keyword evidence="3" id="KW-1185">Reference proteome</keyword>
<name>A0ABD1LCP2_9FABA</name>
<comment type="caution">
    <text evidence="2">The sequence shown here is derived from an EMBL/GenBank/DDBJ whole genome shotgun (WGS) entry which is preliminary data.</text>
</comment>
<dbReference type="InterPro" id="IPR014756">
    <property type="entry name" value="Ig_E-set"/>
</dbReference>
<dbReference type="AlphaFoldDB" id="A0ABD1LCP2"/>
<feature type="domain" description="Galactose oxidase-like Early set" evidence="1">
    <location>
        <begin position="1"/>
        <end position="56"/>
    </location>
</feature>
<dbReference type="EMBL" id="JBGMDY010000010">
    <property type="protein sequence ID" value="KAL2321304.1"/>
    <property type="molecule type" value="Genomic_DNA"/>
</dbReference>
<evidence type="ECO:0000313" key="2">
    <source>
        <dbReference type="EMBL" id="KAL2321304.1"/>
    </source>
</evidence>
<reference evidence="2 3" key="1">
    <citation type="submission" date="2024-08" db="EMBL/GenBank/DDBJ databases">
        <title>Insights into the chromosomal genome structure of Flemingia macrophylla.</title>
        <authorList>
            <person name="Ding Y."/>
            <person name="Zhao Y."/>
            <person name="Bi W."/>
            <person name="Wu M."/>
            <person name="Zhao G."/>
            <person name="Gong Y."/>
            <person name="Li W."/>
            <person name="Zhang P."/>
        </authorList>
    </citation>
    <scope>NUCLEOTIDE SEQUENCE [LARGE SCALE GENOMIC DNA]</scope>
    <source>
        <strain evidence="2">DYQJB</strain>
        <tissue evidence="2">Leaf</tissue>
    </source>
</reference>
<dbReference type="InterPro" id="IPR015202">
    <property type="entry name" value="GO-like_E_set"/>
</dbReference>
<dbReference type="PANTHER" id="PTHR32208:SF93">
    <property type="entry name" value="ALDEHYDE OXIDASE GLOX1"/>
    <property type="match status" value="1"/>
</dbReference>
<gene>
    <name evidence="2" type="ORF">Fmac_030273</name>
</gene>
<dbReference type="Pfam" id="PF09118">
    <property type="entry name" value="GO-like_E_set"/>
    <property type="match status" value="1"/>
</dbReference>
<dbReference type="Gene3D" id="2.60.40.10">
    <property type="entry name" value="Immunoglobulins"/>
    <property type="match status" value="1"/>
</dbReference>
<dbReference type="SUPFAM" id="SSF81296">
    <property type="entry name" value="E set domains"/>
    <property type="match status" value="1"/>
</dbReference>
<accession>A0ABD1LCP2</accession>